<comment type="caution">
    <text evidence="9">The sequence shown here is derived from an EMBL/GenBank/DDBJ whole genome shotgun (WGS) entry which is preliminary data.</text>
</comment>
<feature type="transmembrane region" description="Helical" evidence="7">
    <location>
        <begin position="105"/>
        <end position="124"/>
    </location>
</feature>
<reference evidence="9 10" key="1">
    <citation type="submission" date="2018-08" db="EMBL/GenBank/DDBJ databases">
        <title>A genome reference for cultivated species of the human gut microbiota.</title>
        <authorList>
            <person name="Zou Y."/>
            <person name="Xue W."/>
            <person name="Luo G."/>
        </authorList>
    </citation>
    <scope>NUCLEOTIDE SEQUENCE [LARGE SCALE GENOMIC DNA]</scope>
    <source>
        <strain evidence="9 10">TF05-11AC</strain>
    </source>
</reference>
<dbReference type="GO" id="GO:0005886">
    <property type="term" value="C:plasma membrane"/>
    <property type="evidence" value="ECO:0007669"/>
    <property type="project" value="UniProtKB-SubCell"/>
</dbReference>
<dbReference type="InterPro" id="IPR051393">
    <property type="entry name" value="ABC_transporter_permease"/>
</dbReference>
<dbReference type="InterPro" id="IPR035906">
    <property type="entry name" value="MetI-like_sf"/>
</dbReference>
<evidence type="ECO:0000259" key="8">
    <source>
        <dbReference type="PROSITE" id="PS50928"/>
    </source>
</evidence>
<keyword evidence="6 7" id="KW-0472">Membrane</keyword>
<evidence type="ECO:0000256" key="2">
    <source>
        <dbReference type="ARBA" id="ARBA00022448"/>
    </source>
</evidence>
<keyword evidence="3" id="KW-1003">Cell membrane</keyword>
<evidence type="ECO:0000256" key="3">
    <source>
        <dbReference type="ARBA" id="ARBA00022475"/>
    </source>
</evidence>
<dbReference type="GO" id="GO:0055085">
    <property type="term" value="P:transmembrane transport"/>
    <property type="evidence" value="ECO:0007669"/>
    <property type="project" value="InterPro"/>
</dbReference>
<feature type="transmembrane region" description="Helical" evidence="7">
    <location>
        <begin position="136"/>
        <end position="156"/>
    </location>
</feature>
<dbReference type="InterPro" id="IPR000515">
    <property type="entry name" value="MetI-like"/>
</dbReference>
<evidence type="ECO:0000313" key="10">
    <source>
        <dbReference type="Proteomes" id="UP000261257"/>
    </source>
</evidence>
<comment type="similarity">
    <text evidence="7">Belongs to the binding-protein-dependent transport system permease family.</text>
</comment>
<sequence length="323" mass="35985">MRASGNPFHVWFPGPHGKGGTMVQKNSNRSRAKRGKWIFSISFHLPSFILYTVFLILPMFASLYFSVLKWDGITTAKFVGVKNFVDLFTNDRYFIKVILNTVKSMAAGVCIQLPLALVLAYLVYRTTRGFHFFQSVYFVPVVISATVIGLMFSLFFNPSFGPVNAFFEAVGLKGWIKNWLTDPGVVLFSVIMPGIWQYIGYHFIILLAGMQSIPREIIESAYIDGANSTDIFFHIVIPNIKGMIQVCLVICLTGAIKTFDIPYLMTQGGPGAESTFLSIYMYKEAFVDSSIGRGTAVAVCMLVLALAVTFLVNGVFAFLNRKD</sequence>
<dbReference type="Pfam" id="PF00528">
    <property type="entry name" value="BPD_transp_1"/>
    <property type="match status" value="1"/>
</dbReference>
<accession>A0A3E4TMD8</accession>
<evidence type="ECO:0000256" key="5">
    <source>
        <dbReference type="ARBA" id="ARBA00022989"/>
    </source>
</evidence>
<keyword evidence="5 7" id="KW-1133">Transmembrane helix</keyword>
<comment type="subcellular location">
    <subcellularLocation>
        <location evidence="1 7">Cell membrane</location>
        <topology evidence="1 7">Multi-pass membrane protein</topology>
    </subcellularLocation>
</comment>
<feature type="transmembrane region" description="Helical" evidence="7">
    <location>
        <begin position="296"/>
        <end position="319"/>
    </location>
</feature>
<dbReference type="Gene3D" id="1.10.3720.10">
    <property type="entry name" value="MetI-like"/>
    <property type="match status" value="1"/>
</dbReference>
<dbReference type="PANTHER" id="PTHR30193">
    <property type="entry name" value="ABC TRANSPORTER PERMEASE PROTEIN"/>
    <property type="match status" value="1"/>
</dbReference>
<proteinExistence type="inferred from homology"/>
<dbReference type="CDD" id="cd06261">
    <property type="entry name" value="TM_PBP2"/>
    <property type="match status" value="1"/>
</dbReference>
<organism evidence="9 10">
    <name type="scientific">Hungatella hathewayi</name>
    <dbReference type="NCBI Taxonomy" id="154046"/>
    <lineage>
        <taxon>Bacteria</taxon>
        <taxon>Bacillati</taxon>
        <taxon>Bacillota</taxon>
        <taxon>Clostridia</taxon>
        <taxon>Lachnospirales</taxon>
        <taxon>Lachnospiraceae</taxon>
        <taxon>Hungatella</taxon>
    </lineage>
</organism>
<keyword evidence="4 7" id="KW-0812">Transmembrane</keyword>
<feature type="transmembrane region" description="Helical" evidence="7">
    <location>
        <begin position="37"/>
        <end position="61"/>
    </location>
</feature>
<dbReference type="PANTHER" id="PTHR30193:SF37">
    <property type="entry name" value="INNER MEMBRANE ABC TRANSPORTER PERMEASE PROTEIN YCJO"/>
    <property type="match status" value="1"/>
</dbReference>
<dbReference type="EMBL" id="QSSQ01000072">
    <property type="protein sequence ID" value="RGL92225.1"/>
    <property type="molecule type" value="Genomic_DNA"/>
</dbReference>
<evidence type="ECO:0000256" key="1">
    <source>
        <dbReference type="ARBA" id="ARBA00004651"/>
    </source>
</evidence>
<feature type="transmembrane region" description="Helical" evidence="7">
    <location>
        <begin position="231"/>
        <end position="256"/>
    </location>
</feature>
<evidence type="ECO:0000256" key="7">
    <source>
        <dbReference type="RuleBase" id="RU363032"/>
    </source>
</evidence>
<dbReference type="Proteomes" id="UP000261257">
    <property type="component" value="Unassembled WGS sequence"/>
</dbReference>
<dbReference type="SUPFAM" id="SSF161098">
    <property type="entry name" value="MetI-like"/>
    <property type="match status" value="1"/>
</dbReference>
<feature type="domain" description="ABC transmembrane type-1" evidence="8">
    <location>
        <begin position="98"/>
        <end position="312"/>
    </location>
</feature>
<protein>
    <submittedName>
        <fullName evidence="9">Sugar ABC transporter permease</fullName>
    </submittedName>
</protein>
<name>A0A3E4TMD8_9FIRM</name>
<dbReference type="PROSITE" id="PS50928">
    <property type="entry name" value="ABC_TM1"/>
    <property type="match status" value="1"/>
</dbReference>
<keyword evidence="2 7" id="KW-0813">Transport</keyword>
<evidence type="ECO:0000313" key="9">
    <source>
        <dbReference type="EMBL" id="RGL92225.1"/>
    </source>
</evidence>
<evidence type="ECO:0000256" key="6">
    <source>
        <dbReference type="ARBA" id="ARBA00023136"/>
    </source>
</evidence>
<dbReference type="AlphaFoldDB" id="A0A3E4TMD8"/>
<gene>
    <name evidence="9" type="ORF">DXC39_32560</name>
</gene>
<evidence type="ECO:0000256" key="4">
    <source>
        <dbReference type="ARBA" id="ARBA00022692"/>
    </source>
</evidence>
<feature type="transmembrane region" description="Helical" evidence="7">
    <location>
        <begin position="185"/>
        <end position="210"/>
    </location>
</feature>